<sequence>MLKLAFTPDSTTTLFYIPKRPIRIHAVVLMIEPNSTLDARDLCAFQTQTCHKALLVKNEGVSVIFQCGR</sequence>
<evidence type="ECO:0000313" key="1">
    <source>
        <dbReference type="EMBL" id="VAY89408.1"/>
    </source>
</evidence>
<proteinExistence type="predicted"/>
<dbReference type="AlphaFoldDB" id="A0A3P3ZR56"/>
<accession>A0A3P3ZR56</accession>
<gene>
    <name evidence="1" type="ORF">CARN8_6530001</name>
</gene>
<name>A0A3P3ZR56_9ZZZZ</name>
<reference evidence="1" key="1">
    <citation type="submission" date="2018-10" db="EMBL/GenBank/DDBJ databases">
        <authorList>
            <person name="Plewniak F."/>
        </authorList>
    </citation>
    <scope>NUCLEOTIDE SEQUENCE</scope>
</reference>
<protein>
    <submittedName>
        <fullName evidence="1">Uncharacterized protein</fullName>
    </submittedName>
</protein>
<dbReference type="EMBL" id="UOYP01000616">
    <property type="protein sequence ID" value="VAY89408.1"/>
    <property type="molecule type" value="Genomic_DNA"/>
</dbReference>
<organism evidence="1">
    <name type="scientific">mine drainage metagenome</name>
    <dbReference type="NCBI Taxonomy" id="410659"/>
    <lineage>
        <taxon>unclassified sequences</taxon>
        <taxon>metagenomes</taxon>
        <taxon>ecological metagenomes</taxon>
    </lineage>
</organism>